<dbReference type="EMBL" id="AWTV01000008">
    <property type="protein sequence ID" value="KIH90171.1"/>
    <property type="molecule type" value="Genomic_DNA"/>
</dbReference>
<dbReference type="GO" id="GO:0000445">
    <property type="term" value="C:THO complex part of transcription export complex"/>
    <property type="evidence" value="ECO:0007669"/>
    <property type="project" value="TreeGrafter"/>
</dbReference>
<feature type="compositionally biased region" description="Acidic residues" evidence="1">
    <location>
        <begin position="902"/>
        <end position="917"/>
    </location>
</feature>
<accession>A0A0C2IMB1</accession>
<dbReference type="InterPro" id="IPR008145">
    <property type="entry name" value="GK/Ca_channel_bsu"/>
</dbReference>
<dbReference type="HOGENOM" id="CLU_017925_0_0_1"/>
<dbReference type="Pfam" id="PF00625">
    <property type="entry name" value="Guanylate_kin"/>
    <property type="match status" value="1"/>
</dbReference>
<dbReference type="Pfam" id="PF11957">
    <property type="entry name" value="efThoc1"/>
    <property type="match status" value="1"/>
</dbReference>
<dbReference type="InterPro" id="IPR027417">
    <property type="entry name" value="P-loop_NTPase"/>
</dbReference>
<dbReference type="GO" id="GO:0006406">
    <property type="term" value="P:mRNA export from nucleus"/>
    <property type="evidence" value="ECO:0007669"/>
    <property type="project" value="TreeGrafter"/>
</dbReference>
<dbReference type="RefSeq" id="XP_040618181.1">
    <property type="nucleotide sequence ID" value="XM_040758473.1"/>
</dbReference>
<feature type="compositionally biased region" description="Basic and acidic residues" evidence="1">
    <location>
        <begin position="863"/>
        <end position="885"/>
    </location>
</feature>
<dbReference type="OrthoDB" id="10257415at2759"/>
<feature type="compositionally biased region" description="Basic and acidic residues" evidence="1">
    <location>
        <begin position="312"/>
        <end position="324"/>
    </location>
</feature>
<dbReference type="InterPro" id="IPR021861">
    <property type="entry name" value="THO_THOC1"/>
</dbReference>
<dbReference type="SUPFAM" id="SSF52540">
    <property type="entry name" value="P-loop containing nucleoside triphosphate hydrolases"/>
    <property type="match status" value="1"/>
</dbReference>
<dbReference type="Proteomes" id="UP000031575">
    <property type="component" value="Unassembled WGS sequence"/>
</dbReference>
<organism evidence="3 4">
    <name type="scientific">Sporothrix brasiliensis 5110</name>
    <dbReference type="NCBI Taxonomy" id="1398154"/>
    <lineage>
        <taxon>Eukaryota</taxon>
        <taxon>Fungi</taxon>
        <taxon>Dikarya</taxon>
        <taxon>Ascomycota</taxon>
        <taxon>Pezizomycotina</taxon>
        <taxon>Sordariomycetes</taxon>
        <taxon>Sordariomycetidae</taxon>
        <taxon>Ophiostomatales</taxon>
        <taxon>Ophiostomataceae</taxon>
        <taxon>Sporothrix</taxon>
    </lineage>
</organism>
<gene>
    <name evidence="3" type="ORF">SPBR_00153</name>
</gene>
<protein>
    <submittedName>
        <fullName evidence="3">THO complex subunit 1</fullName>
    </submittedName>
</protein>
<reference evidence="3 4" key="1">
    <citation type="journal article" date="2014" name="BMC Genomics">
        <title>Comparative genomics of the major fungal agents of human and animal Sporotrichosis: Sporothrix schenckii and Sporothrix brasiliensis.</title>
        <authorList>
            <person name="Teixeira M.M."/>
            <person name="de Almeida L.G."/>
            <person name="Kubitschek-Barreira P."/>
            <person name="Alves F.L."/>
            <person name="Kioshima E.S."/>
            <person name="Abadio A.K."/>
            <person name="Fernandes L."/>
            <person name="Derengowski L.S."/>
            <person name="Ferreira K.S."/>
            <person name="Souza R.C."/>
            <person name="Ruiz J.C."/>
            <person name="de Andrade N.C."/>
            <person name="Paes H.C."/>
            <person name="Nicola A.M."/>
            <person name="Albuquerque P."/>
            <person name="Gerber A.L."/>
            <person name="Martins V.P."/>
            <person name="Peconick L.D."/>
            <person name="Neto A.V."/>
            <person name="Chaucanez C.B."/>
            <person name="Silva P.A."/>
            <person name="Cunha O.L."/>
            <person name="de Oliveira F.F."/>
            <person name="dos Santos T.C."/>
            <person name="Barros A.L."/>
            <person name="Soares M.A."/>
            <person name="de Oliveira L.M."/>
            <person name="Marini M.M."/>
            <person name="Villalobos-Duno H."/>
            <person name="Cunha M.M."/>
            <person name="de Hoog S."/>
            <person name="da Silveira J.F."/>
            <person name="Henrissat B."/>
            <person name="Nino-Vega G.A."/>
            <person name="Cisalpino P.S."/>
            <person name="Mora-Montes H.M."/>
            <person name="Almeida S.R."/>
            <person name="Stajich J.E."/>
            <person name="Lopes-Bezerra L.M."/>
            <person name="Vasconcelos A.T."/>
            <person name="Felipe M.S."/>
        </authorList>
    </citation>
    <scope>NUCLEOTIDE SEQUENCE [LARGE SCALE GENOMIC DNA]</scope>
    <source>
        <strain evidence="3 4">5110</strain>
    </source>
</reference>
<evidence type="ECO:0000259" key="2">
    <source>
        <dbReference type="PROSITE" id="PS50052"/>
    </source>
</evidence>
<dbReference type="PANTHER" id="PTHR13265:SF0">
    <property type="entry name" value="HPR1"/>
    <property type="match status" value="1"/>
</dbReference>
<sequence>MPGLEINSHGIPAVEAIGAYLQELLDHAETVKPDRMLEPTLAKSDFDDIYGHVARIFAGFDDPNGKKLRQYAIVETAARDIFGELISSTSIDSPDFVRVWNLFDILAILADNVDCDPPLLFWLIEELLDSQTIAGCRKVFDYLESRRERITAKYFNSTKLVILRSCNDLLRRLSRADDTPFCGRVFIFLFQVFPLGDKSSVNLRGEYHVENVTTYDETLVTAEAETPAGKTGEEDGGAEKMDVDEAAIATPPGPAADQKPRTDFAALYPVFWSLQASFSQPKKLFDPDHFSKFKAGMEATLATFQQISSQDNSRKQRQLDESRRSVKRKRDKEEKELRELKEAKGTREDTKDIEDEQDELADTYNPKYLTSRDLFELEASQISAVGHIKTSDLTFRRHFLLQALIVMEFLLSLSPKAKEKLAGTNAPNKSVTYSDQTLSNEDAAWAAKMKHDITDHIKNSNSDGPYFLRMVDTILARDKNWVRWKIESCPSIERAPISADEFVAAEEGAQRAFGQRRRRSTGNMNSFSLDFLDDEDPEEALAELKKPGRSQLSALDAFEREIADEDFEIEMPDTDASKQLAEERKASKTWRALRIVRQTNLSIFDKIDNDNDVRLIFKTADGSHLEEDEDELDAEADGVTGDAVDSDKLPSDKQAVVLVAAADDIAVAVAKLLVEQNPGVFGIVGQYTTRPSPAAATESEAAAVGGAKSYFQHLESKAFNLLLDGDEFIGFGESAGHQYGSRRKQIDAACATGKIPLVLMNYESVDAAQGNAFAARYIFLKPTSTEALESLLKAAGAYEADADLQVALAEAKEVLDKLGGEGQPTFAKTIDVDDVAAAATQLGNYVYGREEATDTDQTMGGVEEAKADASEVNEDKKKPAPKESGETTNDAAADEAKPAEPSAEEDASMADAGDDAPENALANKE</sequence>
<dbReference type="VEuPathDB" id="FungiDB:SPBR_00153"/>
<feature type="region of interest" description="Disordered" evidence="1">
    <location>
        <begin position="849"/>
        <end position="925"/>
    </location>
</feature>
<evidence type="ECO:0000313" key="4">
    <source>
        <dbReference type="Proteomes" id="UP000031575"/>
    </source>
</evidence>
<feature type="region of interest" description="Disordered" evidence="1">
    <location>
        <begin position="306"/>
        <end position="359"/>
    </location>
</feature>
<dbReference type="GeneID" id="63673394"/>
<keyword evidence="4" id="KW-1185">Reference proteome</keyword>
<dbReference type="PANTHER" id="PTHR13265">
    <property type="entry name" value="THO COMPLEX SUBUNIT 1"/>
    <property type="match status" value="1"/>
</dbReference>
<feature type="domain" description="Guanylate kinase-like" evidence="2">
    <location>
        <begin position="653"/>
        <end position="847"/>
    </location>
</feature>
<feature type="compositionally biased region" description="Basic and acidic residues" evidence="1">
    <location>
        <begin position="331"/>
        <end position="350"/>
    </location>
</feature>
<proteinExistence type="predicted"/>
<dbReference type="InterPro" id="IPR008144">
    <property type="entry name" value="Guanylate_kin-like_dom"/>
</dbReference>
<dbReference type="AlphaFoldDB" id="A0A0C2IMB1"/>
<name>A0A0C2IMB1_9PEZI</name>
<comment type="caution">
    <text evidence="3">The sequence shown here is derived from an EMBL/GenBank/DDBJ whole genome shotgun (WGS) entry which is preliminary data.</text>
</comment>
<dbReference type="PROSITE" id="PS50052">
    <property type="entry name" value="GUANYLATE_KINASE_2"/>
    <property type="match status" value="1"/>
</dbReference>
<dbReference type="Gene3D" id="3.40.50.300">
    <property type="entry name" value="P-loop containing nucleotide triphosphate hydrolases"/>
    <property type="match status" value="1"/>
</dbReference>
<evidence type="ECO:0000313" key="3">
    <source>
        <dbReference type="EMBL" id="KIH90171.1"/>
    </source>
</evidence>
<evidence type="ECO:0000256" key="1">
    <source>
        <dbReference type="SAM" id="MobiDB-lite"/>
    </source>
</evidence>